<accession>B6FYZ9</accession>
<dbReference type="AlphaFoldDB" id="B6FYZ9"/>
<dbReference type="Proteomes" id="UP000003178">
    <property type="component" value="Unassembled WGS sequence"/>
</dbReference>
<protein>
    <submittedName>
        <fullName evidence="1">Uncharacterized protein</fullName>
    </submittedName>
</protein>
<name>B6FYZ9_PEPHT</name>
<evidence type="ECO:0000313" key="2">
    <source>
        <dbReference type="Proteomes" id="UP000003178"/>
    </source>
</evidence>
<comment type="caution">
    <text evidence="1">The sequence shown here is derived from an EMBL/GenBank/DDBJ whole genome shotgun (WGS) entry which is preliminary data.</text>
</comment>
<sequence>MAQKLLFFKFKPVYKCKKEEGNSQKRDNSASDTQHINVLQKWACR</sequence>
<dbReference type="HOGENOM" id="CLU_3198077_0_0_9"/>
<reference evidence="1 2" key="2">
    <citation type="submission" date="2008-10" db="EMBL/GenBank/DDBJ databases">
        <title>Draft genome sequence of Clostridium hiranonis (DSM 13275).</title>
        <authorList>
            <person name="Sudarsanam P."/>
            <person name="Ley R."/>
            <person name="Guruge J."/>
            <person name="Turnbaugh P.J."/>
            <person name="Mahowald M."/>
            <person name="Liep D."/>
            <person name="Gordon J."/>
        </authorList>
    </citation>
    <scope>NUCLEOTIDE SEQUENCE [LARGE SCALE GENOMIC DNA]</scope>
    <source>
        <strain evidence="1 2">DSM 13275</strain>
    </source>
</reference>
<keyword evidence="2" id="KW-1185">Reference proteome</keyword>
<reference evidence="1 2" key="1">
    <citation type="submission" date="2008-09" db="EMBL/GenBank/DDBJ databases">
        <authorList>
            <person name="Fulton L."/>
            <person name="Clifton S."/>
            <person name="Fulton B."/>
            <person name="Xu J."/>
            <person name="Minx P."/>
            <person name="Pepin K.H."/>
            <person name="Johnson M."/>
            <person name="Thiruvilangam P."/>
            <person name="Bhonagiri V."/>
            <person name="Nash W.E."/>
            <person name="Mardis E.R."/>
            <person name="Wilson R.K."/>
        </authorList>
    </citation>
    <scope>NUCLEOTIDE SEQUENCE [LARGE SCALE GENOMIC DNA]</scope>
    <source>
        <strain evidence="1 2">DSM 13275</strain>
    </source>
</reference>
<dbReference type="STRING" id="500633.CLOHIR_01103"/>
<proteinExistence type="predicted"/>
<evidence type="ECO:0000313" key="1">
    <source>
        <dbReference type="EMBL" id="EEA85245.1"/>
    </source>
</evidence>
<organism evidence="1 2">
    <name type="scientific">Peptacetobacter hiranonis (strain DSM 13275 / JCM 10541 / KCTC 15199 / TO-931)</name>
    <name type="common">Clostridium hiranonis</name>
    <dbReference type="NCBI Taxonomy" id="500633"/>
    <lineage>
        <taxon>Bacteria</taxon>
        <taxon>Bacillati</taxon>
        <taxon>Bacillota</taxon>
        <taxon>Clostridia</taxon>
        <taxon>Peptostreptococcales</taxon>
        <taxon>Peptostreptococcaceae</taxon>
        <taxon>Peptacetobacter</taxon>
    </lineage>
</organism>
<gene>
    <name evidence="1" type="ORF">CLOHIR_01103</name>
</gene>
<dbReference type="EMBL" id="ABWP01000047">
    <property type="protein sequence ID" value="EEA85245.1"/>
    <property type="molecule type" value="Genomic_DNA"/>
</dbReference>